<evidence type="ECO:0000313" key="2">
    <source>
        <dbReference type="Proteomes" id="UP000260943"/>
    </source>
</evidence>
<dbReference type="Proteomes" id="UP000260943">
    <property type="component" value="Unassembled WGS sequence"/>
</dbReference>
<dbReference type="SUPFAM" id="SSF54495">
    <property type="entry name" value="UBC-like"/>
    <property type="match status" value="1"/>
</dbReference>
<evidence type="ECO:0008006" key="3">
    <source>
        <dbReference type="Google" id="ProtNLM"/>
    </source>
</evidence>
<dbReference type="AlphaFoldDB" id="A0A3E4QXN1"/>
<reference evidence="1 2" key="1">
    <citation type="submission" date="2018-08" db="EMBL/GenBank/DDBJ databases">
        <title>A genome reference for cultivated species of the human gut microbiota.</title>
        <authorList>
            <person name="Zou Y."/>
            <person name="Xue W."/>
            <person name="Luo G."/>
        </authorList>
    </citation>
    <scope>NUCLEOTIDE SEQUENCE [LARGE SCALE GENOMIC DNA]</scope>
    <source>
        <strain evidence="1 2">TF08-14</strain>
    </source>
</reference>
<protein>
    <recommendedName>
        <fullName evidence="3">SEC-C domain-containing protein</fullName>
    </recommendedName>
</protein>
<name>A0A3E4QXN1_9ACTN</name>
<dbReference type="EMBL" id="QSRJ01000002">
    <property type="protein sequence ID" value="RGL11678.1"/>
    <property type="molecule type" value="Genomic_DNA"/>
</dbReference>
<sequence>MVDVTPTGSEKAVMELLEARSEFEREDGKQGGIAVIGPYALDATYDDIRLAEDFRLQVTVPADYPASLPQVKEVSGALDSSYEHLYSDGTLCLGIQGELLLEQLEKPSLVTLLDGPVRSYLYSYLFHERYGRYPFGDRAHGTAGILQYYEELFEETDPVITIKLLRAVCLDRYRGHLPCPCGSGIVAKRCHGKDIIRLKKSGAATAFSFDLKLIDSLLTYYANSAQKRNRTLSQVCRNLVDRRYDRPIR</sequence>
<gene>
    <name evidence="1" type="ORF">DXC81_02530</name>
</gene>
<organism evidence="1 2">
    <name type="scientific">Collinsella tanakaei</name>
    <dbReference type="NCBI Taxonomy" id="626935"/>
    <lineage>
        <taxon>Bacteria</taxon>
        <taxon>Bacillati</taxon>
        <taxon>Actinomycetota</taxon>
        <taxon>Coriobacteriia</taxon>
        <taxon>Coriobacteriales</taxon>
        <taxon>Coriobacteriaceae</taxon>
        <taxon>Collinsella</taxon>
    </lineage>
</organism>
<dbReference type="InterPro" id="IPR004027">
    <property type="entry name" value="SEC_C_motif"/>
</dbReference>
<dbReference type="RefSeq" id="WP_117679026.1">
    <property type="nucleotide sequence ID" value="NZ_QSRJ01000002.1"/>
</dbReference>
<comment type="caution">
    <text evidence="1">The sequence shown here is derived from an EMBL/GenBank/DDBJ whole genome shotgun (WGS) entry which is preliminary data.</text>
</comment>
<evidence type="ECO:0000313" key="1">
    <source>
        <dbReference type="EMBL" id="RGL11678.1"/>
    </source>
</evidence>
<accession>A0A3E4QXN1</accession>
<proteinExistence type="predicted"/>
<dbReference type="InterPro" id="IPR016135">
    <property type="entry name" value="UBQ-conjugating_enzyme/RWD"/>
</dbReference>
<dbReference type="Pfam" id="PF02810">
    <property type="entry name" value="SEC-C"/>
    <property type="match status" value="1"/>
</dbReference>